<reference evidence="1 2" key="1">
    <citation type="journal article" date="2016" name="Genome Announc.">
        <title>Draft Genome Sequence of the Thermotolerant Cyanobacterium Desertifilum sp. IPPAS B-1220.</title>
        <authorList>
            <person name="Mironov K.S."/>
            <person name="Sinetova M.A."/>
            <person name="Bolatkhan K."/>
            <person name="Zayadan B.K."/>
            <person name="Ustinova V.V."/>
            <person name="Kupriyanova E.V."/>
            <person name="Skrypnik A.N."/>
            <person name="Gogoleva N.E."/>
            <person name="Gogolev Y.V."/>
            <person name="Los D.A."/>
        </authorList>
    </citation>
    <scope>NUCLEOTIDE SEQUENCE [LARGE SCALE GENOMIC DNA]</scope>
    <source>
        <strain evidence="1 2">IPPAS B-1220</strain>
    </source>
</reference>
<keyword evidence="2" id="KW-1185">Reference proteome</keyword>
<dbReference type="Proteomes" id="UP000095472">
    <property type="component" value="Chromosome"/>
</dbReference>
<proteinExistence type="predicted"/>
<organism evidence="1 2">
    <name type="scientific">Desertifilum tharense IPPAS B-1220</name>
    <dbReference type="NCBI Taxonomy" id="1781255"/>
    <lineage>
        <taxon>Bacteria</taxon>
        <taxon>Bacillati</taxon>
        <taxon>Cyanobacteriota</taxon>
        <taxon>Cyanophyceae</taxon>
        <taxon>Desertifilales</taxon>
        <taxon>Desertifilaceae</taxon>
        <taxon>Desertifilum</taxon>
    </lineage>
</organism>
<name>A0ACD5GMK7_9CYAN</name>
<protein>
    <submittedName>
        <fullName evidence="1">Uncharacterized protein</fullName>
    </submittedName>
</protein>
<accession>A0ACD5GMK7</accession>
<evidence type="ECO:0000313" key="1">
    <source>
        <dbReference type="EMBL" id="XPM62081.1"/>
    </source>
</evidence>
<dbReference type="EMBL" id="CP182909">
    <property type="protein sequence ID" value="XPM62081.1"/>
    <property type="molecule type" value="Genomic_DNA"/>
</dbReference>
<evidence type="ECO:0000313" key="2">
    <source>
        <dbReference type="Proteomes" id="UP000095472"/>
    </source>
</evidence>
<gene>
    <name evidence="1" type="ORF">BH720_019570</name>
</gene>
<sequence>MQPTPASSNVLQGTPKAAIASNLYLKLTEVPRQSLGERAAKMRS</sequence>